<keyword evidence="7" id="KW-1185">Reference proteome</keyword>
<dbReference type="GeneID" id="115876355"/>
<dbReference type="AlphaFoldDB" id="A0A6J2XAG2"/>
<keyword evidence="2 5" id="KW-0812">Transmembrane</keyword>
<evidence type="ECO:0000256" key="3">
    <source>
        <dbReference type="ARBA" id="ARBA00022989"/>
    </source>
</evidence>
<evidence type="ECO:0000256" key="5">
    <source>
        <dbReference type="SAM" id="Phobius"/>
    </source>
</evidence>
<dbReference type="OrthoDB" id="342281at2759"/>
<dbReference type="PANTHER" id="PTHR12911:SF8">
    <property type="entry name" value="KLAROID PROTEIN-RELATED"/>
    <property type="match status" value="1"/>
</dbReference>
<protein>
    <submittedName>
        <fullName evidence="8">SUN domain-containing protein 1-like</fullName>
    </submittedName>
</protein>
<feature type="domain" description="SUN" evidence="6">
    <location>
        <begin position="157"/>
        <end position="319"/>
    </location>
</feature>
<feature type="transmembrane region" description="Helical" evidence="5">
    <location>
        <begin position="28"/>
        <end position="53"/>
    </location>
</feature>
<dbReference type="Gene3D" id="2.60.120.260">
    <property type="entry name" value="Galactose-binding domain-like"/>
    <property type="match status" value="1"/>
</dbReference>
<evidence type="ECO:0000313" key="7">
    <source>
        <dbReference type="Proteomes" id="UP000504635"/>
    </source>
</evidence>
<dbReference type="PROSITE" id="PS51469">
    <property type="entry name" value="SUN"/>
    <property type="match status" value="1"/>
</dbReference>
<evidence type="ECO:0000256" key="4">
    <source>
        <dbReference type="ARBA" id="ARBA00023136"/>
    </source>
</evidence>
<evidence type="ECO:0000313" key="8">
    <source>
        <dbReference type="RefSeq" id="XP_030747955.1"/>
    </source>
</evidence>
<dbReference type="InterPro" id="IPR045119">
    <property type="entry name" value="SUN1-5"/>
</dbReference>
<dbReference type="Pfam" id="PF07738">
    <property type="entry name" value="Sad1_UNC"/>
    <property type="match status" value="1"/>
</dbReference>
<sequence>MYGEPDLVDLLPAYYCNYMMRSRQNPSIWKTICTHIFVIIITSCICIGIFYYYQNIYLQNHIFPQSEHEELTKTVEYDTPKPSSPPAEAFIDLNNQITKLRKDFDSIKTWRSDINAAITKIEWEQDIKIRHAVTKELDIHSADDVGLLDYAATYSGGSIAEISPETRPYPTHKPLSFFKLVNLDLLSSPDEIIRPCNLPGSCFAFWGSTGSIKIRLGRSIEVGSVTLSHASRLLLGLQGVSSAPKQFAVQGHVSDKDKSGTYLGRFTYNSMGKQHQIFQIEKRHTDHKKFELVTLTILSNYGNEEFTCVYRFRVHERALKQADATLTSKKKPEKEGKCC</sequence>
<dbReference type="Proteomes" id="UP000504635">
    <property type="component" value="Unplaced"/>
</dbReference>
<evidence type="ECO:0000256" key="1">
    <source>
        <dbReference type="ARBA" id="ARBA00004370"/>
    </source>
</evidence>
<dbReference type="PANTHER" id="PTHR12911">
    <property type="entry name" value="SAD1/UNC-84-LIKE PROTEIN-RELATED"/>
    <property type="match status" value="1"/>
</dbReference>
<dbReference type="InterPro" id="IPR012919">
    <property type="entry name" value="SUN_dom"/>
</dbReference>
<evidence type="ECO:0000256" key="2">
    <source>
        <dbReference type="ARBA" id="ARBA00022692"/>
    </source>
</evidence>
<dbReference type="GO" id="GO:0043495">
    <property type="term" value="F:protein-membrane adaptor activity"/>
    <property type="evidence" value="ECO:0007669"/>
    <property type="project" value="TreeGrafter"/>
</dbReference>
<dbReference type="GO" id="GO:0016020">
    <property type="term" value="C:membrane"/>
    <property type="evidence" value="ECO:0007669"/>
    <property type="project" value="UniProtKB-SubCell"/>
</dbReference>
<dbReference type="RefSeq" id="XP_030747955.1">
    <property type="nucleotide sequence ID" value="XM_030892095.1"/>
</dbReference>
<reference evidence="8" key="1">
    <citation type="submission" date="2025-08" db="UniProtKB">
        <authorList>
            <consortium name="RefSeq"/>
        </authorList>
    </citation>
    <scope>IDENTIFICATION</scope>
    <source>
        <tissue evidence="8">Gonads</tissue>
    </source>
</reference>
<keyword evidence="4 5" id="KW-0472">Membrane</keyword>
<name>A0A6J2XAG2_SITOR</name>
<dbReference type="KEGG" id="soy:115876355"/>
<dbReference type="InParanoid" id="A0A6J2XAG2"/>
<dbReference type="GO" id="GO:0005635">
    <property type="term" value="C:nuclear envelope"/>
    <property type="evidence" value="ECO:0007669"/>
    <property type="project" value="UniProtKB-ARBA"/>
</dbReference>
<evidence type="ECO:0000259" key="6">
    <source>
        <dbReference type="PROSITE" id="PS51469"/>
    </source>
</evidence>
<comment type="subcellular location">
    <subcellularLocation>
        <location evidence="1">Membrane</location>
    </subcellularLocation>
</comment>
<gene>
    <name evidence="8" type="primary">LOC115876355</name>
</gene>
<accession>A0A6J2XAG2</accession>
<organism evidence="7 8">
    <name type="scientific">Sitophilus oryzae</name>
    <name type="common">Rice weevil</name>
    <name type="synonym">Curculio oryzae</name>
    <dbReference type="NCBI Taxonomy" id="7048"/>
    <lineage>
        <taxon>Eukaryota</taxon>
        <taxon>Metazoa</taxon>
        <taxon>Ecdysozoa</taxon>
        <taxon>Arthropoda</taxon>
        <taxon>Hexapoda</taxon>
        <taxon>Insecta</taxon>
        <taxon>Pterygota</taxon>
        <taxon>Neoptera</taxon>
        <taxon>Endopterygota</taxon>
        <taxon>Coleoptera</taxon>
        <taxon>Polyphaga</taxon>
        <taxon>Cucujiformia</taxon>
        <taxon>Curculionidae</taxon>
        <taxon>Dryophthorinae</taxon>
        <taxon>Sitophilus</taxon>
    </lineage>
</organism>
<proteinExistence type="predicted"/>
<keyword evidence="3 5" id="KW-1133">Transmembrane helix</keyword>